<dbReference type="Proteomes" id="UP000051461">
    <property type="component" value="Unassembled WGS sequence"/>
</dbReference>
<dbReference type="InterPro" id="IPR018779">
    <property type="entry name" value="RecJ_C"/>
</dbReference>
<dbReference type="InterPro" id="IPR004610">
    <property type="entry name" value="RecJ"/>
</dbReference>
<evidence type="ECO:0000256" key="1">
    <source>
        <dbReference type="ARBA" id="ARBA00005915"/>
    </source>
</evidence>
<evidence type="ECO:0000313" key="10">
    <source>
        <dbReference type="EMBL" id="KRK34151.1"/>
    </source>
</evidence>
<dbReference type="EMBL" id="AZDA01000093">
    <property type="protein sequence ID" value="KRK34151.1"/>
    <property type="molecule type" value="Genomic_DNA"/>
</dbReference>
<dbReference type="GO" id="GO:0003676">
    <property type="term" value="F:nucleic acid binding"/>
    <property type="evidence" value="ECO:0007669"/>
    <property type="project" value="InterPro"/>
</dbReference>
<dbReference type="Gene3D" id="3.90.1640.30">
    <property type="match status" value="1"/>
</dbReference>
<evidence type="ECO:0000256" key="5">
    <source>
        <dbReference type="ARBA" id="ARBA00022839"/>
    </source>
</evidence>
<dbReference type="InterPro" id="IPR051673">
    <property type="entry name" value="SSDNA_exonuclease_RecJ"/>
</dbReference>
<dbReference type="Pfam" id="PF17768">
    <property type="entry name" value="RecJ_OB"/>
    <property type="match status" value="1"/>
</dbReference>
<dbReference type="GO" id="GO:0008409">
    <property type="term" value="F:5'-3' exonuclease activity"/>
    <property type="evidence" value="ECO:0007669"/>
    <property type="project" value="InterPro"/>
</dbReference>
<dbReference type="SUPFAM" id="SSF64182">
    <property type="entry name" value="DHH phosphoesterases"/>
    <property type="match status" value="1"/>
</dbReference>
<sequence length="767" mass="84361">MGEKQYQWQYAAAPDTATVQQVMQDNQMPAPLAQLLVQRGYTSSEQIQHVLKPDLAQLHDPFLFQDMQRAVERIQQAIMANEKITVYGDYDADGVTSTSLMQEALASLGADVAIYLPNRFKDGYGPNLAAYEKIAADGTKLLITVDNGVSGKAEIAAIQKLGVDVIVTDHHELPPKLPDAYAIIHPRLPGTTYPFNGLSGVGVAFKVATALLDEVPVEMLDLVAIGTVCDLVPLTDENRVLVSNGLKQLQQSTRPGIMALCEVAGIDQQKIDEQSIGFGIGPRLNALGRLGDAQDGVALLTTFDPDKAQQLATFVQSQNQKRQALVKEIAAEALKMAQTPENQQRQTLVLAHQDWHEGVLGIVASQVVGATHKPTLILNIASDGTAKGSGRSVEAFHLFNALDQQREHLLSFGGHHMAVGLTVAVDQLPALQAGLEAAAVDQQLAAHTTEALMIDLKLAVNQVTPDLLAAWQQLAPFGVDNPQPLVAVTPEKIDHVQTMGADQQHLKCQLHDGQSQLTVIGFQQGQRAADLKQADQATFVGSLGTNEWQGRTTLQLMLKDFDVAGQIIIDQRTSHLTKKLFHYQGTYVFFHASYQTALRPYLPAQQPSLLAATTEQITADTLILVDLPHDLTELQHLMAIGGADCQRIVTLFYTKRPVYLEGLPQKQDFQRLFKFVWSHHDVDVRHQSTVLAKYLQIKENLLIFMIQVFFELGFVKIENGVLNRVDNPAKQDLTQAPVYQKRTAQMAAESTLIYSNYQELKGWFAQQ</sequence>
<dbReference type="STRING" id="1423726.FC07_GL000714"/>
<dbReference type="InterPro" id="IPR038763">
    <property type="entry name" value="DHH_sf"/>
</dbReference>
<dbReference type="PANTHER" id="PTHR30255">
    <property type="entry name" value="SINGLE-STRANDED-DNA-SPECIFIC EXONUCLEASE RECJ"/>
    <property type="match status" value="1"/>
</dbReference>
<evidence type="ECO:0000256" key="4">
    <source>
        <dbReference type="ARBA" id="ARBA00022801"/>
    </source>
</evidence>
<dbReference type="PANTHER" id="PTHR30255:SF2">
    <property type="entry name" value="SINGLE-STRANDED-DNA-SPECIFIC EXONUCLEASE RECJ"/>
    <property type="match status" value="1"/>
</dbReference>
<dbReference type="InterPro" id="IPR003156">
    <property type="entry name" value="DHHA1_dom"/>
</dbReference>
<evidence type="ECO:0000259" key="9">
    <source>
        <dbReference type="Pfam" id="PF17768"/>
    </source>
</evidence>
<dbReference type="NCBIfam" id="TIGR00644">
    <property type="entry name" value="recJ"/>
    <property type="match status" value="1"/>
</dbReference>
<dbReference type="InterPro" id="IPR041122">
    <property type="entry name" value="RecJ_OB"/>
</dbReference>
<dbReference type="GO" id="GO:0006310">
    <property type="term" value="P:DNA recombination"/>
    <property type="evidence" value="ECO:0007669"/>
    <property type="project" value="InterPro"/>
</dbReference>
<dbReference type="RefSeq" id="WP_057905140.1">
    <property type="nucleotide sequence ID" value="NZ_AZDA01000093.1"/>
</dbReference>
<dbReference type="Pfam" id="PF10141">
    <property type="entry name" value="ssDNA-exonuc_C"/>
    <property type="match status" value="1"/>
</dbReference>
<proteinExistence type="inferred from homology"/>
<protein>
    <recommendedName>
        <fullName evidence="2">Single-stranded-DNA-specific exonuclease RecJ</fullName>
    </recommendedName>
</protein>
<evidence type="ECO:0000259" key="7">
    <source>
        <dbReference type="Pfam" id="PF02272"/>
    </source>
</evidence>
<dbReference type="Pfam" id="PF02272">
    <property type="entry name" value="DHHA1"/>
    <property type="match status" value="1"/>
</dbReference>
<feature type="domain" description="RecJ OB" evidence="9">
    <location>
        <begin position="454"/>
        <end position="560"/>
    </location>
</feature>
<keyword evidence="5 10" id="KW-0269">Exonuclease</keyword>
<organism evidence="10 11">
    <name type="scientific">Loigolactobacillus bifermentans DSM 20003</name>
    <dbReference type="NCBI Taxonomy" id="1423726"/>
    <lineage>
        <taxon>Bacteria</taxon>
        <taxon>Bacillati</taxon>
        <taxon>Bacillota</taxon>
        <taxon>Bacilli</taxon>
        <taxon>Lactobacillales</taxon>
        <taxon>Lactobacillaceae</taxon>
        <taxon>Loigolactobacillus</taxon>
    </lineage>
</organism>
<evidence type="ECO:0000313" key="11">
    <source>
        <dbReference type="Proteomes" id="UP000051461"/>
    </source>
</evidence>
<evidence type="ECO:0000259" key="8">
    <source>
        <dbReference type="Pfam" id="PF10141"/>
    </source>
</evidence>
<keyword evidence="4" id="KW-0378">Hydrolase</keyword>
<dbReference type="Pfam" id="PF01368">
    <property type="entry name" value="DHH"/>
    <property type="match status" value="1"/>
</dbReference>
<keyword evidence="11" id="KW-1185">Reference proteome</keyword>
<accession>A0A0R1GTG0</accession>
<evidence type="ECO:0000256" key="2">
    <source>
        <dbReference type="ARBA" id="ARBA00019841"/>
    </source>
</evidence>
<evidence type="ECO:0000259" key="6">
    <source>
        <dbReference type="Pfam" id="PF01368"/>
    </source>
</evidence>
<dbReference type="GO" id="GO:0006281">
    <property type="term" value="P:DNA repair"/>
    <property type="evidence" value="ECO:0007669"/>
    <property type="project" value="InterPro"/>
</dbReference>
<dbReference type="AlphaFoldDB" id="A0A0R1GTG0"/>
<feature type="domain" description="DDH" evidence="6">
    <location>
        <begin position="83"/>
        <end position="227"/>
    </location>
</feature>
<dbReference type="PATRIC" id="fig|1423726.3.peg.736"/>
<dbReference type="Gene3D" id="3.10.310.30">
    <property type="match status" value="1"/>
</dbReference>
<feature type="domain" description="DHHA1" evidence="7">
    <location>
        <begin position="348"/>
        <end position="438"/>
    </location>
</feature>
<keyword evidence="3" id="KW-0540">Nuclease</keyword>
<feature type="domain" description="Single-stranded-DNA-specific exonuclease RecJ C-terminal" evidence="8">
    <location>
        <begin position="568"/>
        <end position="764"/>
    </location>
</feature>
<evidence type="ECO:0000256" key="3">
    <source>
        <dbReference type="ARBA" id="ARBA00022722"/>
    </source>
</evidence>
<gene>
    <name evidence="10" type="ORF">FC07_GL000714</name>
</gene>
<comment type="caution">
    <text evidence="10">The sequence shown here is derived from an EMBL/GenBank/DDBJ whole genome shotgun (WGS) entry which is preliminary data.</text>
</comment>
<dbReference type="InterPro" id="IPR001667">
    <property type="entry name" value="DDH_dom"/>
</dbReference>
<reference evidence="10 11" key="1">
    <citation type="journal article" date="2015" name="Genome Announc.">
        <title>Expanding the biotechnology potential of lactobacilli through comparative genomics of 213 strains and associated genera.</title>
        <authorList>
            <person name="Sun Z."/>
            <person name="Harris H.M."/>
            <person name="McCann A."/>
            <person name="Guo C."/>
            <person name="Argimon S."/>
            <person name="Zhang W."/>
            <person name="Yang X."/>
            <person name="Jeffery I.B."/>
            <person name="Cooney J.C."/>
            <person name="Kagawa T.F."/>
            <person name="Liu W."/>
            <person name="Song Y."/>
            <person name="Salvetti E."/>
            <person name="Wrobel A."/>
            <person name="Rasinkangas P."/>
            <person name="Parkhill J."/>
            <person name="Rea M.C."/>
            <person name="O'Sullivan O."/>
            <person name="Ritari J."/>
            <person name="Douillard F.P."/>
            <person name="Paul Ross R."/>
            <person name="Yang R."/>
            <person name="Briner A.E."/>
            <person name="Felis G.E."/>
            <person name="de Vos W.M."/>
            <person name="Barrangou R."/>
            <person name="Klaenhammer T.R."/>
            <person name="Caufield P.W."/>
            <person name="Cui Y."/>
            <person name="Zhang H."/>
            <person name="O'Toole P.W."/>
        </authorList>
    </citation>
    <scope>NUCLEOTIDE SEQUENCE [LARGE SCALE GENOMIC DNA]</scope>
    <source>
        <strain evidence="10 11">DSM 20003</strain>
    </source>
</reference>
<name>A0A0R1GTG0_9LACO</name>
<comment type="similarity">
    <text evidence="1">Belongs to the RecJ family.</text>
</comment>